<keyword evidence="2" id="KW-1185">Reference proteome</keyword>
<sequence>MAKSPNNAKECTWLTFPGYCYDLMVSATDEALKRLRLKEVFNRMVQFSQEYPLLFVTTVAVILTTAFPITIFFLFVMCSVIFGFTGLVLIEGALITTGSLVICGFIGSLIVILLVTAASIIAGYYGLSQISNLF</sequence>
<protein>
    <submittedName>
        <fullName evidence="1">Uncharacterized protein</fullName>
    </submittedName>
</protein>
<name>A0A1B0DKX0_PHLPP</name>
<dbReference type="AlphaFoldDB" id="A0A1B0DKX0"/>
<accession>A0A1B0DKX0</accession>
<evidence type="ECO:0000313" key="2">
    <source>
        <dbReference type="Proteomes" id="UP000092462"/>
    </source>
</evidence>
<dbReference type="GeneID" id="129806873"/>
<proteinExistence type="predicted"/>
<evidence type="ECO:0000313" key="1">
    <source>
        <dbReference type="EnsemblMetazoa" id="PPAI008914-PA"/>
    </source>
</evidence>
<reference evidence="1" key="1">
    <citation type="submission" date="2022-08" db="UniProtKB">
        <authorList>
            <consortium name="EnsemblMetazoa"/>
        </authorList>
    </citation>
    <scope>IDENTIFICATION</scope>
    <source>
        <strain evidence="1">Israel</strain>
    </source>
</reference>
<dbReference type="OrthoDB" id="8019798at2759"/>
<dbReference type="RefSeq" id="XP_055711659.1">
    <property type="nucleotide sequence ID" value="XM_055855684.1"/>
</dbReference>
<dbReference type="EnsemblMetazoa" id="PPAI008914-RA">
    <property type="protein sequence ID" value="PPAI008914-PA"/>
    <property type="gene ID" value="PPAI008914"/>
</dbReference>
<dbReference type="VEuPathDB" id="VectorBase:PPAPM1_007062"/>
<dbReference type="EMBL" id="AJVK01006517">
    <property type="status" value="NOT_ANNOTATED_CDS"/>
    <property type="molecule type" value="Genomic_DNA"/>
</dbReference>
<dbReference type="KEGG" id="ppap:129806873"/>
<dbReference type="CTD" id="57146"/>
<dbReference type="VEuPathDB" id="VectorBase:PPAI008914"/>
<dbReference type="Pfam" id="PF16015">
    <property type="entry name" value="Promethin"/>
    <property type="match status" value="1"/>
</dbReference>
<dbReference type="Proteomes" id="UP000092462">
    <property type="component" value="Unassembled WGS sequence"/>
</dbReference>
<organism evidence="1 2">
    <name type="scientific">Phlebotomus papatasi</name>
    <name type="common">Sandfly</name>
    <dbReference type="NCBI Taxonomy" id="29031"/>
    <lineage>
        <taxon>Eukaryota</taxon>
        <taxon>Metazoa</taxon>
        <taxon>Ecdysozoa</taxon>
        <taxon>Arthropoda</taxon>
        <taxon>Hexapoda</taxon>
        <taxon>Insecta</taxon>
        <taxon>Pterygota</taxon>
        <taxon>Neoptera</taxon>
        <taxon>Endopterygota</taxon>
        <taxon>Diptera</taxon>
        <taxon>Nematocera</taxon>
        <taxon>Psychodoidea</taxon>
        <taxon>Psychodidae</taxon>
        <taxon>Phlebotomus</taxon>
        <taxon>Phlebotomus</taxon>
    </lineage>
</organism>